<sequence>MFVQWFGIFRVNNLRNCRKISFFAADFEEYYSLTTFLKGYNHVRN</sequence>
<evidence type="ECO:0000313" key="1">
    <source>
        <dbReference type="EMBL" id="EGQ14603.1"/>
    </source>
</evidence>
<evidence type="ECO:0000313" key="2">
    <source>
        <dbReference type="Proteomes" id="UP000007820"/>
    </source>
</evidence>
<protein>
    <submittedName>
        <fullName evidence="1">Uncharacterized protein</fullName>
    </submittedName>
</protein>
<proteinExistence type="predicted"/>
<dbReference type="Proteomes" id="UP000007820">
    <property type="component" value="Unassembled WGS sequence"/>
</dbReference>
<organism evidence="1 2">
    <name type="scientific">Prevotella dentalis (strain ATCC 49559 / DSM 3688 / JCM 13448 / NCTC 12043 / ES 2772)</name>
    <name type="common">Mitsuokella dentalis</name>
    <dbReference type="NCBI Taxonomy" id="908937"/>
    <lineage>
        <taxon>Bacteria</taxon>
        <taxon>Pseudomonadati</taxon>
        <taxon>Bacteroidota</taxon>
        <taxon>Bacteroidia</taxon>
        <taxon>Bacteroidales</taxon>
        <taxon>Prevotellaceae</taxon>
        <taxon>Prevotella</taxon>
    </lineage>
</organism>
<comment type="caution">
    <text evidence="1">The sequence shown here is derived from an EMBL/GenBank/DDBJ whole genome shotgun (WGS) entry which is preliminary data.</text>
</comment>
<name>F9D352_PREDD</name>
<dbReference type="AlphaFoldDB" id="F9D352"/>
<reference evidence="1 2" key="1">
    <citation type="submission" date="2011-04" db="EMBL/GenBank/DDBJ databases">
        <authorList>
            <person name="Muzny D."/>
            <person name="Qin X."/>
            <person name="Deng J."/>
            <person name="Jiang H."/>
            <person name="Liu Y."/>
            <person name="Qu J."/>
            <person name="Song X.-Z."/>
            <person name="Zhang L."/>
            <person name="Thornton R."/>
            <person name="Coyle M."/>
            <person name="Francisco L."/>
            <person name="Jackson L."/>
            <person name="Javaid M."/>
            <person name="Korchina V."/>
            <person name="Kovar C."/>
            <person name="Mata R."/>
            <person name="Mathew T."/>
            <person name="Ngo R."/>
            <person name="Nguyen L."/>
            <person name="Nguyen N."/>
            <person name="Okwuonu G."/>
            <person name="Ongeri F."/>
            <person name="Pham C."/>
            <person name="Simmons D."/>
            <person name="Wilczek-Boney K."/>
            <person name="Hale W."/>
            <person name="Jakkamsetti A."/>
            <person name="Pham P."/>
            <person name="Ruth R."/>
            <person name="San Lucas F."/>
            <person name="Warren J."/>
            <person name="Zhang J."/>
            <person name="Zhao Z."/>
            <person name="Zhou C."/>
            <person name="Zhu D."/>
            <person name="Lee S."/>
            <person name="Bess C."/>
            <person name="Blankenburg K."/>
            <person name="Forbes L."/>
            <person name="Fu Q."/>
            <person name="Gubbala S."/>
            <person name="Hirani K."/>
            <person name="Jayaseelan J.C."/>
            <person name="Lara F."/>
            <person name="Munidasa M."/>
            <person name="Palculict T."/>
            <person name="Patil S."/>
            <person name="Pu L.-L."/>
            <person name="Saada N."/>
            <person name="Tang L."/>
            <person name="Weissenberger G."/>
            <person name="Zhu Y."/>
            <person name="Hemphill L."/>
            <person name="Shang Y."/>
            <person name="Youmans B."/>
            <person name="Ayvaz T."/>
            <person name="Ross M."/>
            <person name="Santibanez J."/>
            <person name="Aqrawi P."/>
            <person name="Gross S."/>
            <person name="Joshi V."/>
            <person name="Fowler G."/>
            <person name="Nazareth L."/>
            <person name="Reid J."/>
            <person name="Worley K."/>
            <person name="Petrosino J."/>
            <person name="Highlander S."/>
            <person name="Gibbs R."/>
        </authorList>
    </citation>
    <scope>NUCLEOTIDE SEQUENCE [LARGE SCALE GENOMIC DNA]</scope>
    <source>
        <strain evidence="1 2">DSM 3688</strain>
    </source>
</reference>
<dbReference type="EMBL" id="AFPW01000019">
    <property type="protein sequence ID" value="EGQ14603.1"/>
    <property type="molecule type" value="Genomic_DNA"/>
</dbReference>
<gene>
    <name evidence="1" type="ORF">HMPREF9136_1280</name>
</gene>
<accession>F9D352</accession>